<gene>
    <name evidence="2" type="ORF">J3R30DRAFT_3449914</name>
</gene>
<feature type="compositionally biased region" description="Low complexity" evidence="1">
    <location>
        <begin position="51"/>
        <end position="78"/>
    </location>
</feature>
<sequence>MPLQSVSLLPPSKQSKKRMSKKGLGLGINVIAASVLSASSSAYRHIKNQESSSSSSNSTTPKTPRTRPRSSTTATSRPVFLDKSNTTPNLIRDSKVDTIDVPVENLPVLTALRTKPAYYEELHTLSAYGELPNPVCPLLLTTITGESNCLPASSGDACATMAMDLVKSPTSSAARLFDVAKPPAMAKRRRYTVATSRPSLMKENKSPLNSRAETSAALGGLGDVKEEGLSATGGSGSESTSTSATKQMTPDRSSTAVRSCSLPCDPPASCLEALETSNIQICSPGSEQDLFVPSTPKSPPIPAASLPIQGMNVNVRFIKHYPYMITESANSRRESESEEEGVLSRVKYHIVRV</sequence>
<accession>A0A9W9AK37</accession>
<feature type="region of interest" description="Disordered" evidence="1">
    <location>
        <begin position="1"/>
        <end position="22"/>
    </location>
</feature>
<dbReference type="EMBL" id="JAOTPV010000004">
    <property type="protein sequence ID" value="KAJ4483608.1"/>
    <property type="molecule type" value="Genomic_DNA"/>
</dbReference>
<reference evidence="2" key="1">
    <citation type="submission" date="2022-08" db="EMBL/GenBank/DDBJ databases">
        <title>A Global Phylogenomic Analysis of the Shiitake Genus Lentinula.</title>
        <authorList>
            <consortium name="DOE Joint Genome Institute"/>
            <person name="Sierra-Patev S."/>
            <person name="Min B."/>
            <person name="Naranjo-Ortiz M."/>
            <person name="Looney B."/>
            <person name="Konkel Z."/>
            <person name="Slot J.C."/>
            <person name="Sakamoto Y."/>
            <person name="Steenwyk J.L."/>
            <person name="Rokas A."/>
            <person name="Carro J."/>
            <person name="Camarero S."/>
            <person name="Ferreira P."/>
            <person name="Molpeceres G."/>
            <person name="Ruiz-Duenas F.J."/>
            <person name="Serrano A."/>
            <person name="Henrissat B."/>
            <person name="Drula E."/>
            <person name="Hughes K.W."/>
            <person name="Mata J.L."/>
            <person name="Ishikawa N.K."/>
            <person name="Vargas-Isla R."/>
            <person name="Ushijima S."/>
            <person name="Smith C.A."/>
            <person name="Ahrendt S."/>
            <person name="Andreopoulos W."/>
            <person name="He G."/>
            <person name="Labutti K."/>
            <person name="Lipzen A."/>
            <person name="Ng V."/>
            <person name="Riley R."/>
            <person name="Sandor L."/>
            <person name="Barry K."/>
            <person name="Martinez A.T."/>
            <person name="Xiao Y."/>
            <person name="Gibbons J.G."/>
            <person name="Terashima K."/>
            <person name="Grigoriev I.V."/>
            <person name="Hibbett D.S."/>
        </authorList>
    </citation>
    <scope>NUCLEOTIDE SEQUENCE</scope>
    <source>
        <strain evidence="2">JLM2183</strain>
    </source>
</reference>
<dbReference type="AlphaFoldDB" id="A0A9W9AK37"/>
<evidence type="ECO:0000256" key="1">
    <source>
        <dbReference type="SAM" id="MobiDB-lite"/>
    </source>
</evidence>
<dbReference type="OrthoDB" id="3007167at2759"/>
<proteinExistence type="predicted"/>
<dbReference type="Proteomes" id="UP001150266">
    <property type="component" value="Unassembled WGS sequence"/>
</dbReference>
<evidence type="ECO:0000313" key="2">
    <source>
        <dbReference type="EMBL" id="KAJ4483608.1"/>
    </source>
</evidence>
<organism evidence="2 3">
    <name type="scientific">Lentinula aciculospora</name>
    <dbReference type="NCBI Taxonomy" id="153920"/>
    <lineage>
        <taxon>Eukaryota</taxon>
        <taxon>Fungi</taxon>
        <taxon>Dikarya</taxon>
        <taxon>Basidiomycota</taxon>
        <taxon>Agaricomycotina</taxon>
        <taxon>Agaricomycetes</taxon>
        <taxon>Agaricomycetidae</taxon>
        <taxon>Agaricales</taxon>
        <taxon>Marasmiineae</taxon>
        <taxon>Omphalotaceae</taxon>
        <taxon>Lentinula</taxon>
    </lineage>
</organism>
<name>A0A9W9AK37_9AGAR</name>
<feature type="region of interest" description="Disordered" evidence="1">
    <location>
        <begin position="188"/>
        <end position="259"/>
    </location>
</feature>
<keyword evidence="3" id="KW-1185">Reference proteome</keyword>
<feature type="compositionally biased region" description="Polar residues" evidence="1">
    <location>
        <begin position="246"/>
        <end position="258"/>
    </location>
</feature>
<evidence type="ECO:0000313" key="3">
    <source>
        <dbReference type="Proteomes" id="UP001150266"/>
    </source>
</evidence>
<comment type="caution">
    <text evidence="2">The sequence shown here is derived from an EMBL/GenBank/DDBJ whole genome shotgun (WGS) entry which is preliminary data.</text>
</comment>
<feature type="region of interest" description="Disordered" evidence="1">
    <location>
        <begin position="45"/>
        <end position="87"/>
    </location>
</feature>
<protein>
    <submittedName>
        <fullName evidence="2">Uncharacterized protein</fullName>
    </submittedName>
</protein>